<name>A0AAD9NIJ3_RIDPI</name>
<dbReference type="Proteomes" id="UP001209878">
    <property type="component" value="Unassembled WGS sequence"/>
</dbReference>
<dbReference type="AlphaFoldDB" id="A0AAD9NIJ3"/>
<organism evidence="1 2">
    <name type="scientific">Ridgeia piscesae</name>
    <name type="common">Tubeworm</name>
    <dbReference type="NCBI Taxonomy" id="27915"/>
    <lineage>
        <taxon>Eukaryota</taxon>
        <taxon>Metazoa</taxon>
        <taxon>Spiralia</taxon>
        <taxon>Lophotrochozoa</taxon>
        <taxon>Annelida</taxon>
        <taxon>Polychaeta</taxon>
        <taxon>Sedentaria</taxon>
        <taxon>Canalipalpata</taxon>
        <taxon>Sabellida</taxon>
        <taxon>Siboglinidae</taxon>
        <taxon>Ridgeia</taxon>
    </lineage>
</organism>
<evidence type="ECO:0000313" key="1">
    <source>
        <dbReference type="EMBL" id="KAK2168444.1"/>
    </source>
</evidence>
<keyword evidence="2" id="KW-1185">Reference proteome</keyword>
<protein>
    <submittedName>
        <fullName evidence="1">Uncharacterized protein</fullName>
    </submittedName>
</protein>
<reference evidence="1" key="1">
    <citation type="journal article" date="2023" name="Mol. Biol. Evol.">
        <title>Third-Generation Sequencing Reveals the Adaptive Role of the Epigenome in Three Deep-Sea Polychaetes.</title>
        <authorList>
            <person name="Perez M."/>
            <person name="Aroh O."/>
            <person name="Sun Y."/>
            <person name="Lan Y."/>
            <person name="Juniper S.K."/>
            <person name="Young C.R."/>
            <person name="Angers B."/>
            <person name="Qian P.Y."/>
        </authorList>
    </citation>
    <scope>NUCLEOTIDE SEQUENCE</scope>
    <source>
        <strain evidence="1">R07B-5</strain>
    </source>
</reference>
<dbReference type="EMBL" id="JAODUO010001231">
    <property type="protein sequence ID" value="KAK2168444.1"/>
    <property type="molecule type" value="Genomic_DNA"/>
</dbReference>
<comment type="caution">
    <text evidence="1">The sequence shown here is derived from an EMBL/GenBank/DDBJ whole genome shotgun (WGS) entry which is preliminary data.</text>
</comment>
<proteinExistence type="predicted"/>
<sequence>MKRSLTWSIFWRDLRESPDSTDSNIPSVVLNEVNVFALLTAPLITHWSSYFISVSFVVETSHFRLKTLKSSVPLAAAFSFTTS</sequence>
<accession>A0AAD9NIJ3</accession>
<evidence type="ECO:0000313" key="2">
    <source>
        <dbReference type="Proteomes" id="UP001209878"/>
    </source>
</evidence>
<gene>
    <name evidence="1" type="ORF">NP493_1225g02034</name>
</gene>